<evidence type="ECO:0000313" key="5">
    <source>
        <dbReference type="Proteomes" id="UP000719412"/>
    </source>
</evidence>
<keyword evidence="2" id="KW-0175">Coiled coil</keyword>
<reference evidence="4" key="1">
    <citation type="journal article" date="2020" name="J Insects Food Feed">
        <title>The yellow mealworm (Tenebrio molitor) genome: a resource for the emerging insects as food and feed industry.</title>
        <authorList>
            <person name="Eriksson T."/>
            <person name="Andere A."/>
            <person name="Kelstrup H."/>
            <person name="Emery V."/>
            <person name="Picard C."/>
        </authorList>
    </citation>
    <scope>NUCLEOTIDE SEQUENCE</scope>
    <source>
        <strain evidence="4">Stoneville</strain>
        <tissue evidence="4">Whole head</tissue>
    </source>
</reference>
<accession>A0A8J6HIL9</accession>
<dbReference type="GO" id="GO:0015074">
    <property type="term" value="P:DNA integration"/>
    <property type="evidence" value="ECO:0007669"/>
    <property type="project" value="InterPro"/>
</dbReference>
<dbReference type="InterPro" id="IPR013762">
    <property type="entry name" value="Integrase-like_cat_sf"/>
</dbReference>
<dbReference type="GO" id="GO:0003677">
    <property type="term" value="F:DNA binding"/>
    <property type="evidence" value="ECO:0007669"/>
    <property type="project" value="InterPro"/>
</dbReference>
<evidence type="ECO:0000256" key="3">
    <source>
        <dbReference type="SAM" id="MobiDB-lite"/>
    </source>
</evidence>
<feature type="coiled-coil region" evidence="2">
    <location>
        <begin position="89"/>
        <end position="123"/>
    </location>
</feature>
<keyword evidence="1" id="KW-0233">DNA recombination</keyword>
<dbReference type="AlphaFoldDB" id="A0A8J6HIL9"/>
<gene>
    <name evidence="4" type="ORF">GEV33_007256</name>
</gene>
<feature type="compositionally biased region" description="Basic and acidic residues" evidence="3">
    <location>
        <begin position="26"/>
        <end position="64"/>
    </location>
</feature>
<dbReference type="Gene3D" id="1.10.443.10">
    <property type="entry name" value="Intergrase catalytic core"/>
    <property type="match status" value="1"/>
</dbReference>
<sequence>MLSCNEMKSTNEAVEEDGMEKTVTTEMEKGQRKWEPEKKQKGEDKREDKKGERRSKRDYEDGKGEGIILERSTFKKKDEEFWNYGFKKRDKEREKKKDVSKETKEMKRRMRGVEDTIKENRQEWMLLGGNFNARIEERGPRNCEEEMRDGKENPRTRYCAVSNLIPEKSKRQYDKCYNDFKERCNKNNVKTVSFCRCCFGLFNGKIKNCEKFNFMEHIFNVEAHAEHTEWHWCYEVSEIGTFFGKKSVGYQAKKSKVILIMGISGAMRRDELTKMSIDDIKDEHSVLIVAVPDTKTGIKRTFTVTNPEFAAVTEIQSNQVCLDRSMARFPHQFSHKPAEITQFQLANDLVLFQDAALDATSFAHLRDFVTASNLRVCRPSGIPNVKSSPPNEPPRPTWPPPIDTLISRRTIWKLTKWRPRGPQVCRFDGVTAAEFNFLMPRIRRRIVSRGEIELVDGRGEQSQMGKMCENGNEVKLSQKSRGSRVLRISLGRLQPRRNSYLGKAAPTRRNSNFQK</sequence>
<protein>
    <submittedName>
        <fullName evidence="4">Uncharacterized protein</fullName>
    </submittedName>
</protein>
<organism evidence="4 5">
    <name type="scientific">Tenebrio molitor</name>
    <name type="common">Yellow mealworm beetle</name>
    <dbReference type="NCBI Taxonomy" id="7067"/>
    <lineage>
        <taxon>Eukaryota</taxon>
        <taxon>Metazoa</taxon>
        <taxon>Ecdysozoa</taxon>
        <taxon>Arthropoda</taxon>
        <taxon>Hexapoda</taxon>
        <taxon>Insecta</taxon>
        <taxon>Pterygota</taxon>
        <taxon>Neoptera</taxon>
        <taxon>Endopterygota</taxon>
        <taxon>Coleoptera</taxon>
        <taxon>Polyphaga</taxon>
        <taxon>Cucujiformia</taxon>
        <taxon>Tenebrionidae</taxon>
        <taxon>Tenebrio</taxon>
    </lineage>
</organism>
<reference evidence="4" key="2">
    <citation type="submission" date="2021-08" db="EMBL/GenBank/DDBJ databases">
        <authorList>
            <person name="Eriksson T."/>
        </authorList>
    </citation>
    <scope>NUCLEOTIDE SEQUENCE</scope>
    <source>
        <strain evidence="4">Stoneville</strain>
        <tissue evidence="4">Whole head</tissue>
    </source>
</reference>
<feature type="region of interest" description="Disordered" evidence="3">
    <location>
        <begin position="381"/>
        <end position="402"/>
    </location>
</feature>
<keyword evidence="5" id="KW-1185">Reference proteome</keyword>
<comment type="caution">
    <text evidence="4">The sequence shown here is derived from an EMBL/GenBank/DDBJ whole genome shotgun (WGS) entry which is preliminary data.</text>
</comment>
<dbReference type="InterPro" id="IPR011010">
    <property type="entry name" value="DNA_brk_join_enz"/>
</dbReference>
<feature type="region of interest" description="Disordered" evidence="3">
    <location>
        <begin position="1"/>
        <end position="70"/>
    </location>
</feature>
<feature type="compositionally biased region" description="Pro residues" evidence="3">
    <location>
        <begin position="390"/>
        <end position="402"/>
    </location>
</feature>
<evidence type="ECO:0000313" key="4">
    <source>
        <dbReference type="EMBL" id="KAH0815536.1"/>
    </source>
</evidence>
<dbReference type="GO" id="GO:0006310">
    <property type="term" value="P:DNA recombination"/>
    <property type="evidence" value="ECO:0007669"/>
    <property type="project" value="UniProtKB-KW"/>
</dbReference>
<dbReference type="SUPFAM" id="SSF56349">
    <property type="entry name" value="DNA breaking-rejoining enzymes"/>
    <property type="match status" value="1"/>
</dbReference>
<dbReference type="Proteomes" id="UP000719412">
    <property type="component" value="Unassembled WGS sequence"/>
</dbReference>
<dbReference type="EMBL" id="JABDTM020022981">
    <property type="protein sequence ID" value="KAH0815536.1"/>
    <property type="molecule type" value="Genomic_DNA"/>
</dbReference>
<evidence type="ECO:0000256" key="2">
    <source>
        <dbReference type="SAM" id="Coils"/>
    </source>
</evidence>
<evidence type="ECO:0000256" key="1">
    <source>
        <dbReference type="ARBA" id="ARBA00023172"/>
    </source>
</evidence>
<feature type="compositionally biased region" description="Polar residues" evidence="3">
    <location>
        <begin position="1"/>
        <end position="12"/>
    </location>
</feature>
<name>A0A8J6HIL9_TENMO</name>
<proteinExistence type="predicted"/>